<evidence type="ECO:0000313" key="2">
    <source>
        <dbReference type="EMBL" id="MBK0384414.1"/>
    </source>
</evidence>
<dbReference type="Proteomes" id="UP000660024">
    <property type="component" value="Unassembled WGS sequence"/>
</dbReference>
<dbReference type="EMBL" id="JAEHFY010000031">
    <property type="protein sequence ID" value="MBK0384414.1"/>
    <property type="molecule type" value="Genomic_DNA"/>
</dbReference>
<comment type="caution">
    <text evidence="2">The sequence shown here is derived from an EMBL/GenBank/DDBJ whole genome shotgun (WGS) entry which is preliminary data.</text>
</comment>
<dbReference type="RefSeq" id="WP_200588044.1">
    <property type="nucleotide sequence ID" value="NZ_JAEHFY010000031.1"/>
</dbReference>
<evidence type="ECO:0008006" key="4">
    <source>
        <dbReference type="Google" id="ProtNLM"/>
    </source>
</evidence>
<accession>A0ABS1BPV4</accession>
<gene>
    <name evidence="2" type="ORF">I5M32_15710</name>
</gene>
<feature type="signal peptide" evidence="1">
    <location>
        <begin position="1"/>
        <end position="17"/>
    </location>
</feature>
<feature type="chain" id="PRO_5045873797" description="Lipoprotein" evidence="1">
    <location>
        <begin position="18"/>
        <end position="69"/>
    </location>
</feature>
<sequence length="69" mass="7279">MKKLATLSLLGIALGFAACNNNSKSEKEIDSLNQSAADSLLNSALNDTNAVDNVRTDSVLVADTLKNKK</sequence>
<keyword evidence="1" id="KW-0732">Signal</keyword>
<keyword evidence="3" id="KW-1185">Reference proteome</keyword>
<proteinExistence type="predicted"/>
<evidence type="ECO:0000313" key="3">
    <source>
        <dbReference type="Proteomes" id="UP000660024"/>
    </source>
</evidence>
<dbReference type="PROSITE" id="PS51257">
    <property type="entry name" value="PROKAR_LIPOPROTEIN"/>
    <property type="match status" value="1"/>
</dbReference>
<reference evidence="2 3" key="1">
    <citation type="submission" date="2020-12" db="EMBL/GenBank/DDBJ databases">
        <title>Bacterial novel species Pedobacter sp. SD-b isolated from soil.</title>
        <authorList>
            <person name="Jung H.-Y."/>
        </authorList>
    </citation>
    <scope>NUCLEOTIDE SEQUENCE [LARGE SCALE GENOMIC DNA]</scope>
    <source>
        <strain evidence="2 3">SD-b</strain>
    </source>
</reference>
<evidence type="ECO:0000256" key="1">
    <source>
        <dbReference type="SAM" id="SignalP"/>
    </source>
</evidence>
<name>A0ABS1BPV4_9SPHI</name>
<protein>
    <recommendedName>
        <fullName evidence="4">Lipoprotein</fullName>
    </recommendedName>
</protein>
<organism evidence="2 3">
    <name type="scientific">Pedobacter segetis</name>
    <dbReference type="NCBI Taxonomy" id="2793069"/>
    <lineage>
        <taxon>Bacteria</taxon>
        <taxon>Pseudomonadati</taxon>
        <taxon>Bacteroidota</taxon>
        <taxon>Sphingobacteriia</taxon>
        <taxon>Sphingobacteriales</taxon>
        <taxon>Sphingobacteriaceae</taxon>
        <taxon>Pedobacter</taxon>
    </lineage>
</organism>